<organism evidence="2 3">
    <name type="scientific">Methylocystis rosea</name>
    <dbReference type="NCBI Taxonomy" id="173366"/>
    <lineage>
        <taxon>Bacteria</taxon>
        <taxon>Pseudomonadati</taxon>
        <taxon>Pseudomonadota</taxon>
        <taxon>Alphaproteobacteria</taxon>
        <taxon>Hyphomicrobiales</taxon>
        <taxon>Methylocystaceae</taxon>
        <taxon>Methylocystis</taxon>
    </lineage>
</organism>
<dbReference type="Pfam" id="PF01865">
    <property type="entry name" value="PhoU_div"/>
    <property type="match status" value="1"/>
</dbReference>
<dbReference type="AlphaFoldDB" id="A0A3G8M4D1"/>
<accession>A0A3G8M4D1</accession>
<dbReference type="Proteomes" id="UP000273982">
    <property type="component" value="Chromosome"/>
</dbReference>
<sequence length="214" mass="24518">MLSWFQALMPREERFFDLFERHAETLVAGSHALRDLLNGGDRVLVCSQEIRRQEHEADAIVREAHLAVRRTFITPFDRSDIRDLVTAMDDAIDQMHQTAKATLLYETRDFEPGMRRMGDIIVQSAELTRSAIPLLRLMRQNAGRLNAFSEEITRIEDEADAIHDQGLKELFLAHRHKDPMAFIVGAEIYGHLERVVDGFEDVADRVAGIVIEHT</sequence>
<protein>
    <submittedName>
        <fullName evidence="2">DUF47 domain-containing protein</fullName>
    </submittedName>
</protein>
<reference evidence="2 3" key="1">
    <citation type="submission" date="2018-11" db="EMBL/GenBank/DDBJ databases">
        <title>Genome squencing of methanotrophic bacteria isolated from alkaline groundwater in Korea.</title>
        <authorList>
            <person name="Nguyen L.N."/>
        </authorList>
    </citation>
    <scope>NUCLEOTIDE SEQUENCE [LARGE SCALE GENOMIC DNA]</scope>
    <source>
        <strain evidence="2 3">GW6</strain>
    </source>
</reference>
<evidence type="ECO:0000313" key="2">
    <source>
        <dbReference type="EMBL" id="AZG76504.1"/>
    </source>
</evidence>
<dbReference type="PANTHER" id="PTHR37298">
    <property type="entry name" value="UPF0111 PROTEIN YKAA"/>
    <property type="match status" value="1"/>
</dbReference>
<dbReference type="InterPro" id="IPR038078">
    <property type="entry name" value="PhoU-like_sf"/>
</dbReference>
<dbReference type="SUPFAM" id="SSF109755">
    <property type="entry name" value="PhoU-like"/>
    <property type="match status" value="1"/>
</dbReference>
<proteinExistence type="inferred from homology"/>
<dbReference type="KEGG" id="mros:EHO51_07020"/>
<dbReference type="PANTHER" id="PTHR37298:SF1">
    <property type="entry name" value="UPF0111 PROTEIN YKAA"/>
    <property type="match status" value="1"/>
</dbReference>
<dbReference type="EMBL" id="CP034086">
    <property type="protein sequence ID" value="AZG76504.1"/>
    <property type="molecule type" value="Genomic_DNA"/>
</dbReference>
<comment type="similarity">
    <text evidence="1">Belongs to the UPF0111 family.</text>
</comment>
<dbReference type="InterPro" id="IPR018445">
    <property type="entry name" value="Put_Phosphate_transp_reg"/>
</dbReference>
<dbReference type="InterPro" id="IPR052912">
    <property type="entry name" value="UPF0111_domain"/>
</dbReference>
<name>A0A3G8M4D1_9HYPH</name>
<evidence type="ECO:0000313" key="3">
    <source>
        <dbReference type="Proteomes" id="UP000273982"/>
    </source>
</evidence>
<gene>
    <name evidence="2" type="ORF">EHO51_07020</name>
</gene>
<dbReference type="RefSeq" id="WP_018408250.1">
    <property type="nucleotide sequence ID" value="NZ_CP034086.1"/>
</dbReference>
<evidence type="ECO:0000256" key="1">
    <source>
        <dbReference type="ARBA" id="ARBA00008591"/>
    </source>
</evidence>
<dbReference type="Gene3D" id="1.20.58.220">
    <property type="entry name" value="Phosphate transport system protein phou homolog 2, domain 2"/>
    <property type="match status" value="1"/>
</dbReference>